<dbReference type="Pfam" id="PF13450">
    <property type="entry name" value="NAD_binding_8"/>
    <property type="match status" value="1"/>
</dbReference>
<feature type="region of interest" description="Disordered" evidence="2">
    <location>
        <begin position="490"/>
        <end position="515"/>
    </location>
</feature>
<evidence type="ECO:0000256" key="1">
    <source>
        <dbReference type="ARBA" id="ARBA00010790"/>
    </source>
</evidence>
<dbReference type="InterPro" id="IPR000172">
    <property type="entry name" value="GMC_OxRdtase_N"/>
</dbReference>
<dbReference type="PANTHER" id="PTHR11552">
    <property type="entry name" value="GLUCOSE-METHANOL-CHOLINE GMC OXIDOREDUCTASE"/>
    <property type="match status" value="1"/>
</dbReference>
<feature type="domain" description="Glucose-methanol-choline oxidoreductase N-terminal" evidence="3">
    <location>
        <begin position="250"/>
        <end position="264"/>
    </location>
</feature>
<accession>A0ABR2IRX6</accession>
<gene>
    <name evidence="4" type="ORF">PGQ11_006180</name>
</gene>
<dbReference type="EMBL" id="JAPCWZ010000004">
    <property type="protein sequence ID" value="KAK8867602.1"/>
    <property type="molecule type" value="Genomic_DNA"/>
</dbReference>
<proteinExistence type="inferred from homology"/>
<dbReference type="Proteomes" id="UP001390339">
    <property type="component" value="Unassembled WGS sequence"/>
</dbReference>
<dbReference type="Pfam" id="PF05199">
    <property type="entry name" value="GMC_oxred_C"/>
    <property type="match status" value="1"/>
</dbReference>
<dbReference type="Gene3D" id="3.30.560.10">
    <property type="entry name" value="Glucose Oxidase, domain 3"/>
    <property type="match status" value="3"/>
</dbReference>
<dbReference type="PANTHER" id="PTHR11552:SF219">
    <property type="entry name" value="GLUCOSE-METHANOL-CHOLINE OXIDOREDUCTASE N-TERMINAL DOMAIN-CONTAINING PROTEIN"/>
    <property type="match status" value="1"/>
</dbReference>
<dbReference type="Pfam" id="PF00732">
    <property type="entry name" value="GMC_oxred_N"/>
    <property type="match status" value="1"/>
</dbReference>
<comment type="similarity">
    <text evidence="1">Belongs to the GMC oxidoreductase family.</text>
</comment>
<dbReference type="SUPFAM" id="SSF51905">
    <property type="entry name" value="FAD/NAD(P)-binding domain"/>
    <property type="match status" value="1"/>
</dbReference>
<sequence length="597" mass="65424">MWPFSSYPVYSPSDVQGKTYDYVIVGGGTAGCVVAARLSEDPGASVLVIDKGHVRDNMVSRIPLVSQNMFLGDLLQVQGDRWTEPMPGANRRRNRLWAVEGIGGASCMNAMLWTPHPGSKARGHEGPIEMRRVTFPFAWTEYFRKAAQELGLRTGKDINDPVAAPALGFFDLDVAIDGRGNRISALTAYLNKEVVWQRRDRLTVCTGGVASRLEADAKTGIVTGVHIRSSDNTDGEFLVKARREVIICAGAACTPQLLLLSGIGPAASSEKHGIPLIKELPGVGATLSDHYSTPIMLEVPKKEAFHLLESVLGIWHFLLWLVFGKGYMSIGSMSSTMYLRSGAVNKTTMQIQDRDDAGRDNQDASLSRNVPDIEIMLMPNSAVEREVKGRTLMSIYPTLVQPRGSGRVELASTDALAQPWMTYPMFTNEHDISTARLAVRFSMRLAEKLQNSDYPYPAKLVFAPGQDGAALEEWEKAAPVDYLPIPMPLPPSVQAHPSPQDAPKSKEAVSGEDETWRTWSTVTDDEIDDYMKRVSHTSLHFSGTCPMSNDEKTGVVDQQLPVYGFTNLRIADTSVFPKIPSCHTMAPVMAVAEDVPS</sequence>
<evidence type="ECO:0000313" key="5">
    <source>
        <dbReference type="Proteomes" id="UP001390339"/>
    </source>
</evidence>
<evidence type="ECO:0000256" key="2">
    <source>
        <dbReference type="SAM" id="MobiDB-lite"/>
    </source>
</evidence>
<name>A0ABR2IRX6_9PEZI</name>
<reference evidence="4 5" key="1">
    <citation type="journal article" date="2024" name="IMA Fungus">
        <title>Apiospora arundinis, a panoply of carbohydrate-active enzymes and secondary metabolites.</title>
        <authorList>
            <person name="Sorensen T."/>
            <person name="Petersen C."/>
            <person name="Muurmann A.T."/>
            <person name="Christiansen J.V."/>
            <person name="Brundto M.L."/>
            <person name="Overgaard C.K."/>
            <person name="Boysen A.T."/>
            <person name="Wollenberg R.D."/>
            <person name="Larsen T.O."/>
            <person name="Sorensen J.L."/>
            <person name="Nielsen K.L."/>
            <person name="Sondergaard T.E."/>
        </authorList>
    </citation>
    <scope>NUCLEOTIDE SEQUENCE [LARGE SCALE GENOMIC DNA]</scope>
    <source>
        <strain evidence="4 5">AAU 773</strain>
    </source>
</reference>
<keyword evidence="5" id="KW-1185">Reference proteome</keyword>
<dbReference type="InterPro" id="IPR036188">
    <property type="entry name" value="FAD/NAD-bd_sf"/>
</dbReference>
<dbReference type="PIRSF" id="PIRSF000137">
    <property type="entry name" value="Alcohol_oxidase"/>
    <property type="match status" value="1"/>
</dbReference>
<comment type="caution">
    <text evidence="4">The sequence shown here is derived from an EMBL/GenBank/DDBJ whole genome shotgun (WGS) entry which is preliminary data.</text>
</comment>
<dbReference type="InterPro" id="IPR012132">
    <property type="entry name" value="GMC_OxRdtase"/>
</dbReference>
<dbReference type="InterPro" id="IPR007867">
    <property type="entry name" value="GMC_OxRtase_C"/>
</dbReference>
<dbReference type="PROSITE" id="PS00624">
    <property type="entry name" value="GMC_OXRED_2"/>
    <property type="match status" value="1"/>
</dbReference>
<evidence type="ECO:0000259" key="3">
    <source>
        <dbReference type="PROSITE" id="PS00624"/>
    </source>
</evidence>
<dbReference type="SUPFAM" id="SSF54373">
    <property type="entry name" value="FAD-linked reductases, C-terminal domain"/>
    <property type="match status" value="1"/>
</dbReference>
<evidence type="ECO:0000313" key="4">
    <source>
        <dbReference type="EMBL" id="KAK8867602.1"/>
    </source>
</evidence>
<organism evidence="4 5">
    <name type="scientific">Apiospora arundinis</name>
    <dbReference type="NCBI Taxonomy" id="335852"/>
    <lineage>
        <taxon>Eukaryota</taxon>
        <taxon>Fungi</taxon>
        <taxon>Dikarya</taxon>
        <taxon>Ascomycota</taxon>
        <taxon>Pezizomycotina</taxon>
        <taxon>Sordariomycetes</taxon>
        <taxon>Xylariomycetidae</taxon>
        <taxon>Amphisphaeriales</taxon>
        <taxon>Apiosporaceae</taxon>
        <taxon>Apiospora</taxon>
    </lineage>
</organism>
<protein>
    <submittedName>
        <fullName evidence="4">Alcohol oxidase</fullName>
    </submittedName>
</protein>
<dbReference type="Gene3D" id="3.50.50.60">
    <property type="entry name" value="FAD/NAD(P)-binding domain"/>
    <property type="match status" value="3"/>
</dbReference>